<protein>
    <submittedName>
        <fullName evidence="1">Uncharacterized protein</fullName>
    </submittedName>
</protein>
<dbReference type="EMBL" id="SWLB01000015">
    <property type="protein sequence ID" value="KAF3329095.1"/>
    <property type="molecule type" value="Genomic_DNA"/>
</dbReference>
<gene>
    <name evidence="1" type="ORF">FCM35_KLT06173</name>
</gene>
<accession>A0A833QMB0</accession>
<evidence type="ECO:0000313" key="2">
    <source>
        <dbReference type="Proteomes" id="UP000623129"/>
    </source>
</evidence>
<keyword evidence="2" id="KW-1185">Reference proteome</keyword>
<proteinExistence type="predicted"/>
<dbReference type="AlphaFoldDB" id="A0A833QMB0"/>
<dbReference type="Proteomes" id="UP000623129">
    <property type="component" value="Unassembled WGS sequence"/>
</dbReference>
<name>A0A833QMB0_9POAL</name>
<comment type="caution">
    <text evidence="1">The sequence shown here is derived from an EMBL/GenBank/DDBJ whole genome shotgun (WGS) entry which is preliminary data.</text>
</comment>
<organism evidence="1 2">
    <name type="scientific">Carex littledalei</name>
    <dbReference type="NCBI Taxonomy" id="544730"/>
    <lineage>
        <taxon>Eukaryota</taxon>
        <taxon>Viridiplantae</taxon>
        <taxon>Streptophyta</taxon>
        <taxon>Embryophyta</taxon>
        <taxon>Tracheophyta</taxon>
        <taxon>Spermatophyta</taxon>
        <taxon>Magnoliopsida</taxon>
        <taxon>Liliopsida</taxon>
        <taxon>Poales</taxon>
        <taxon>Cyperaceae</taxon>
        <taxon>Cyperoideae</taxon>
        <taxon>Cariceae</taxon>
        <taxon>Carex</taxon>
        <taxon>Carex subgen. Euthyceras</taxon>
    </lineage>
</organism>
<evidence type="ECO:0000313" key="1">
    <source>
        <dbReference type="EMBL" id="KAF3329095.1"/>
    </source>
</evidence>
<reference evidence="1" key="1">
    <citation type="submission" date="2020-01" db="EMBL/GenBank/DDBJ databases">
        <title>Genome sequence of Kobresia littledalei, the first chromosome-level genome in the family Cyperaceae.</title>
        <authorList>
            <person name="Qu G."/>
        </authorList>
    </citation>
    <scope>NUCLEOTIDE SEQUENCE</scope>
    <source>
        <strain evidence="1">C.B.Clarke</strain>
        <tissue evidence="1">Leaf</tissue>
    </source>
</reference>
<sequence>MPRVPPVTRAVMPSSDHLASLSAYCRFRCFPFCLIFCDAEWNGKGCWKKKFKSSTTLWLPDELDEIPLQTLPPEEEYQMVLYTGTSSGMQDAKDTQDGEE</sequence>